<dbReference type="GO" id="GO:0102130">
    <property type="term" value="F:malonyl-CoA methyltransferase activity"/>
    <property type="evidence" value="ECO:0007669"/>
    <property type="project" value="UniProtKB-EC"/>
</dbReference>
<protein>
    <recommendedName>
        <fullName evidence="3">malonyl-[acyl-carrier protein] O-methyltransferase</fullName>
        <ecNumber evidence="3">2.1.1.197</ecNumber>
    </recommendedName>
</protein>
<evidence type="ECO:0000259" key="8">
    <source>
        <dbReference type="Pfam" id="PF08241"/>
    </source>
</evidence>
<sequence length="251" mass="27661">MGILKSAAAANSYDAVAHRFSQAASDYQSHDVVQRQSRAQLLQLLKPTVERLLDVGAGPGTDFSALSPTQVIAVDIAQGMLSQLRQSYECYQPICADAQQLPLSNDSLDGYFSNLALQWCASMAQVAGEAYRVLRPQGQLAIAIVVDGSLPELTELGLQKRAFYSAEMWQQAFAGQPWQTLTSTKQQHHCYFDDLRSLLYSIKGVGASSVTTNAGLRGKRYWQQLEQQAQALRQPQGLALSYQILYLQAQK</sequence>
<evidence type="ECO:0000256" key="7">
    <source>
        <dbReference type="ARBA" id="ARBA00022756"/>
    </source>
</evidence>
<reference evidence="9 10" key="1">
    <citation type="submission" date="2014-06" db="EMBL/GenBank/DDBJ databases">
        <title>Shewanella sp. YQH10.</title>
        <authorList>
            <person name="Liu Y."/>
            <person name="Zeng R."/>
        </authorList>
    </citation>
    <scope>NUCLEOTIDE SEQUENCE [LARGE SCALE GENOMIC DNA]</scope>
    <source>
        <strain evidence="9 10">YQH10</strain>
    </source>
</reference>
<dbReference type="AlphaFoldDB" id="A0A094LUD5"/>
<dbReference type="GO" id="GO:0008757">
    <property type="term" value="F:S-adenosylmethionine-dependent methyltransferase activity"/>
    <property type="evidence" value="ECO:0007669"/>
    <property type="project" value="InterPro"/>
</dbReference>
<dbReference type="PANTHER" id="PTHR42912">
    <property type="entry name" value="METHYLTRANSFERASE"/>
    <property type="match status" value="1"/>
</dbReference>
<evidence type="ECO:0000313" key="9">
    <source>
        <dbReference type="EMBL" id="KFZ38808.1"/>
    </source>
</evidence>
<evidence type="ECO:0000256" key="5">
    <source>
        <dbReference type="ARBA" id="ARBA00022679"/>
    </source>
</evidence>
<dbReference type="NCBIfam" id="TIGR02072">
    <property type="entry name" value="BioC"/>
    <property type="match status" value="1"/>
</dbReference>
<dbReference type="eggNOG" id="COG2226">
    <property type="taxonomic scope" value="Bacteria"/>
</dbReference>
<dbReference type="EC" id="2.1.1.197" evidence="3"/>
<evidence type="ECO:0000313" key="10">
    <source>
        <dbReference type="Proteomes" id="UP000029264"/>
    </source>
</evidence>
<dbReference type="GO" id="GO:0010340">
    <property type="term" value="F:carboxyl-O-methyltransferase activity"/>
    <property type="evidence" value="ECO:0007669"/>
    <property type="project" value="InterPro"/>
</dbReference>
<gene>
    <name evidence="9" type="ORF">HR45_05230</name>
</gene>
<dbReference type="CDD" id="cd02440">
    <property type="entry name" value="AdoMet_MTases"/>
    <property type="match status" value="1"/>
</dbReference>
<dbReference type="UniPathway" id="UPA00078"/>
<keyword evidence="6" id="KW-0949">S-adenosyl-L-methionine</keyword>
<dbReference type="GO" id="GO:0032259">
    <property type="term" value="P:methylation"/>
    <property type="evidence" value="ECO:0007669"/>
    <property type="project" value="UniProtKB-KW"/>
</dbReference>
<name>A0A094LUD5_9GAMM</name>
<evidence type="ECO:0000256" key="4">
    <source>
        <dbReference type="ARBA" id="ARBA00022603"/>
    </source>
</evidence>
<evidence type="ECO:0000256" key="2">
    <source>
        <dbReference type="ARBA" id="ARBA00004746"/>
    </source>
</evidence>
<keyword evidence="5" id="KW-0808">Transferase</keyword>
<evidence type="ECO:0000256" key="1">
    <source>
        <dbReference type="ARBA" id="ARBA00000852"/>
    </source>
</evidence>
<keyword evidence="10" id="KW-1185">Reference proteome</keyword>
<dbReference type="GO" id="GO:0009102">
    <property type="term" value="P:biotin biosynthetic process"/>
    <property type="evidence" value="ECO:0007669"/>
    <property type="project" value="UniProtKB-UniPathway"/>
</dbReference>
<dbReference type="InterPro" id="IPR011814">
    <property type="entry name" value="BioC"/>
</dbReference>
<keyword evidence="7" id="KW-0093">Biotin biosynthesis</keyword>
<dbReference type="SUPFAM" id="SSF53335">
    <property type="entry name" value="S-adenosyl-L-methionine-dependent methyltransferases"/>
    <property type="match status" value="1"/>
</dbReference>
<accession>A0A094LUD5</accession>
<evidence type="ECO:0000256" key="3">
    <source>
        <dbReference type="ARBA" id="ARBA00012327"/>
    </source>
</evidence>
<comment type="caution">
    <text evidence="9">The sequence shown here is derived from an EMBL/GenBank/DDBJ whole genome shotgun (WGS) entry which is preliminary data.</text>
</comment>
<dbReference type="InterPro" id="IPR029063">
    <property type="entry name" value="SAM-dependent_MTases_sf"/>
</dbReference>
<dbReference type="STRING" id="1515746.HR45_05230"/>
<comment type="catalytic activity">
    <reaction evidence="1">
        <text>malonyl-[ACP] + S-adenosyl-L-methionine = malonyl-[ACP] methyl ester + S-adenosyl-L-homocysteine</text>
        <dbReference type="Rhea" id="RHEA:17105"/>
        <dbReference type="Rhea" id="RHEA-COMP:9623"/>
        <dbReference type="Rhea" id="RHEA-COMP:9954"/>
        <dbReference type="ChEBI" id="CHEBI:57856"/>
        <dbReference type="ChEBI" id="CHEBI:59789"/>
        <dbReference type="ChEBI" id="CHEBI:78449"/>
        <dbReference type="ChEBI" id="CHEBI:78845"/>
        <dbReference type="EC" id="2.1.1.197"/>
    </reaction>
</comment>
<feature type="domain" description="Methyltransferase type 11" evidence="8">
    <location>
        <begin position="53"/>
        <end position="142"/>
    </location>
</feature>
<proteinExistence type="predicted"/>
<dbReference type="Proteomes" id="UP000029264">
    <property type="component" value="Unassembled WGS sequence"/>
</dbReference>
<dbReference type="InterPro" id="IPR013216">
    <property type="entry name" value="Methyltransf_11"/>
</dbReference>
<evidence type="ECO:0000256" key="6">
    <source>
        <dbReference type="ARBA" id="ARBA00022691"/>
    </source>
</evidence>
<dbReference type="OrthoDB" id="9760689at2"/>
<dbReference type="InterPro" id="IPR050508">
    <property type="entry name" value="Methyltransf_Superfamily"/>
</dbReference>
<comment type="pathway">
    <text evidence="2">Cofactor biosynthesis; biotin biosynthesis.</text>
</comment>
<keyword evidence="4" id="KW-0489">Methyltransferase</keyword>
<dbReference type="EMBL" id="JPEO01000002">
    <property type="protein sequence ID" value="KFZ38808.1"/>
    <property type="molecule type" value="Genomic_DNA"/>
</dbReference>
<dbReference type="Pfam" id="PF08241">
    <property type="entry name" value="Methyltransf_11"/>
    <property type="match status" value="1"/>
</dbReference>
<organism evidence="9 10">
    <name type="scientific">Shewanella mangrovi</name>
    <dbReference type="NCBI Taxonomy" id="1515746"/>
    <lineage>
        <taxon>Bacteria</taxon>
        <taxon>Pseudomonadati</taxon>
        <taxon>Pseudomonadota</taxon>
        <taxon>Gammaproteobacteria</taxon>
        <taxon>Alteromonadales</taxon>
        <taxon>Shewanellaceae</taxon>
        <taxon>Shewanella</taxon>
    </lineage>
</organism>
<dbReference type="Gene3D" id="3.40.50.150">
    <property type="entry name" value="Vaccinia Virus protein VP39"/>
    <property type="match status" value="1"/>
</dbReference>
<dbReference type="RefSeq" id="WP_037440228.1">
    <property type="nucleotide sequence ID" value="NZ_JPEO01000002.1"/>
</dbReference>